<name>A0A9Q1B2R0_9SAUR</name>
<evidence type="ECO:0000256" key="3">
    <source>
        <dbReference type="SAM" id="MobiDB-lite"/>
    </source>
</evidence>
<feature type="compositionally biased region" description="Basic and acidic residues" evidence="3">
    <location>
        <begin position="640"/>
        <end position="659"/>
    </location>
</feature>
<evidence type="ECO:0000313" key="6">
    <source>
        <dbReference type="EMBL" id="KAJ7329929.1"/>
    </source>
</evidence>
<dbReference type="InterPro" id="IPR025252">
    <property type="entry name" value="DUF4200"/>
</dbReference>
<feature type="compositionally biased region" description="Polar residues" evidence="3">
    <location>
        <begin position="398"/>
        <end position="410"/>
    </location>
</feature>
<gene>
    <name evidence="6" type="ORF">JRQ81_016103</name>
</gene>
<dbReference type="PANTHER" id="PTHR21683:SF7">
    <property type="entry name" value="COILED-COIL DOMAIN-CONTAINING PROTEIN 38"/>
    <property type="match status" value="1"/>
</dbReference>
<feature type="region of interest" description="Disordered" evidence="3">
    <location>
        <begin position="282"/>
        <end position="304"/>
    </location>
</feature>
<evidence type="ECO:0000256" key="1">
    <source>
        <dbReference type="ARBA" id="ARBA00023054"/>
    </source>
</evidence>
<feature type="coiled-coil region" evidence="2">
    <location>
        <begin position="466"/>
        <end position="500"/>
    </location>
</feature>
<feature type="domain" description="DUF4200" evidence="5">
    <location>
        <begin position="160"/>
        <end position="278"/>
    </location>
</feature>
<organism evidence="6 7">
    <name type="scientific">Phrynocephalus forsythii</name>
    <dbReference type="NCBI Taxonomy" id="171643"/>
    <lineage>
        <taxon>Eukaryota</taxon>
        <taxon>Metazoa</taxon>
        <taxon>Chordata</taxon>
        <taxon>Craniata</taxon>
        <taxon>Vertebrata</taxon>
        <taxon>Euteleostomi</taxon>
        <taxon>Lepidosauria</taxon>
        <taxon>Squamata</taxon>
        <taxon>Bifurcata</taxon>
        <taxon>Unidentata</taxon>
        <taxon>Episquamata</taxon>
        <taxon>Toxicofera</taxon>
        <taxon>Iguania</taxon>
        <taxon>Acrodonta</taxon>
        <taxon>Agamidae</taxon>
        <taxon>Agaminae</taxon>
        <taxon>Phrynocephalus</taxon>
    </lineage>
</organism>
<dbReference type="InterPro" id="IPR051147">
    <property type="entry name" value="CFAP_domain-containing"/>
</dbReference>
<keyword evidence="4" id="KW-0472">Membrane</keyword>
<reference evidence="6" key="1">
    <citation type="journal article" date="2023" name="DNA Res.">
        <title>Chromosome-level genome assembly of Phrynocephalus forsythii using third-generation DNA sequencing and Hi-C analysis.</title>
        <authorList>
            <person name="Qi Y."/>
            <person name="Zhao W."/>
            <person name="Zhao Y."/>
            <person name="Niu C."/>
            <person name="Cao S."/>
            <person name="Zhang Y."/>
        </authorList>
    </citation>
    <scope>NUCLEOTIDE SEQUENCE</scope>
    <source>
        <tissue evidence="6">Muscle</tissue>
    </source>
</reference>
<dbReference type="Pfam" id="PF13863">
    <property type="entry name" value="DUF4200"/>
    <property type="match status" value="1"/>
</dbReference>
<feature type="region of interest" description="Disordered" evidence="3">
    <location>
        <begin position="623"/>
        <end position="659"/>
    </location>
</feature>
<dbReference type="PANTHER" id="PTHR21683">
    <property type="entry name" value="COILED-COIL DOMAIN-CONTAINING PROTEIN 42 LIKE-2-LIKE-RELATED"/>
    <property type="match status" value="1"/>
</dbReference>
<feature type="coiled-coil region" evidence="2">
    <location>
        <begin position="588"/>
        <end position="616"/>
    </location>
</feature>
<feature type="compositionally biased region" description="Basic residues" evidence="3">
    <location>
        <begin position="286"/>
        <end position="299"/>
    </location>
</feature>
<evidence type="ECO:0000256" key="2">
    <source>
        <dbReference type="SAM" id="Coils"/>
    </source>
</evidence>
<dbReference type="Proteomes" id="UP001142489">
    <property type="component" value="Unassembled WGS sequence"/>
</dbReference>
<evidence type="ECO:0000313" key="7">
    <source>
        <dbReference type="Proteomes" id="UP001142489"/>
    </source>
</evidence>
<dbReference type="AlphaFoldDB" id="A0A9Q1B2R0"/>
<accession>A0A9Q1B2R0</accession>
<sequence>MFSRIVVCFLKYIYIYIIYILNLQIVTSNSKQARSERFVAWIEMASTLVTHSPCLETDSTTEWKDGKPKSPFRSLDAEIYLYRDIECTEKEKVRAAQQHLKVHEKSTISSRARSRKAFRKLEQTIERETEEDVEKDVAALNWALAFAKCCQSDKQSITDYISEQKELFLLEYAVSIKQRTISQMEKMAAQEEKRANVAETKLEDDTLAFEEFLKENDKSSVDAFKLAAQEAKSKMEVMAEVRSAMNEVFSLKSEIANTEDLLRLYLSYEAFLLSISPKEWQEQRNAKKKKGKKDRKRGLSKSFITIPAPDKTKLMSSSFILHHKMHKWAHPKGPPSGKGRPPGKKTYTGRSASVMLPEQEEEKKKKSPPKQGGDYRFFRKTSVGGLGHRPSLQEKRQSIQSYQSERSMSLSSEEDFSFDDIHSDEEPEIYFKEPEELLQIYRHLEEQNLSLFQNIQEISGTLESRQQKEKAVKQEMEQRIKSLVDQKEALKAACIKEEAKSAELALKTKLFSSGEYNQASMDKNLDLLNKKVAEVYRVCCGANEVSSLTAFQMLKVIEIRVSELCEMLDVLPKEYLEVVEVNEKLRAKERRQKVREDKLKELKRIQEERLKNALERAIAAPKKRVGRKLVYRSQPPKASQGEEKITDLTTKSEDDYYFT</sequence>
<dbReference type="GO" id="GO:0005813">
    <property type="term" value="C:centrosome"/>
    <property type="evidence" value="ECO:0007669"/>
    <property type="project" value="TreeGrafter"/>
</dbReference>
<dbReference type="OrthoDB" id="10264063at2759"/>
<feature type="region of interest" description="Disordered" evidence="3">
    <location>
        <begin position="327"/>
        <end position="416"/>
    </location>
</feature>
<protein>
    <recommendedName>
        <fullName evidence="5">DUF4200 domain-containing protein</fullName>
    </recommendedName>
</protein>
<proteinExistence type="predicted"/>
<keyword evidence="7" id="KW-1185">Reference proteome</keyword>
<keyword evidence="4" id="KW-1133">Transmembrane helix</keyword>
<feature type="transmembrane region" description="Helical" evidence="4">
    <location>
        <begin position="7"/>
        <end position="26"/>
    </location>
</feature>
<comment type="caution">
    <text evidence="6">The sequence shown here is derived from an EMBL/GenBank/DDBJ whole genome shotgun (WGS) entry which is preliminary data.</text>
</comment>
<keyword evidence="1 2" id="KW-0175">Coiled coil</keyword>
<evidence type="ECO:0000256" key="4">
    <source>
        <dbReference type="SAM" id="Phobius"/>
    </source>
</evidence>
<evidence type="ECO:0000259" key="5">
    <source>
        <dbReference type="Pfam" id="PF13863"/>
    </source>
</evidence>
<dbReference type="EMBL" id="JAPFRF010000006">
    <property type="protein sequence ID" value="KAJ7329929.1"/>
    <property type="molecule type" value="Genomic_DNA"/>
</dbReference>
<keyword evidence="4" id="KW-0812">Transmembrane</keyword>